<dbReference type="InterPro" id="IPR000719">
    <property type="entry name" value="Prot_kinase_dom"/>
</dbReference>
<proteinExistence type="predicted"/>
<dbReference type="PANTHER" id="PTHR24346:SF82">
    <property type="entry name" value="KP78A-RELATED"/>
    <property type="match status" value="1"/>
</dbReference>
<dbReference type="Proteomes" id="UP000008141">
    <property type="component" value="Unassembled WGS sequence"/>
</dbReference>
<dbReference type="RefSeq" id="XP_005848350.1">
    <property type="nucleotide sequence ID" value="XM_005848288.1"/>
</dbReference>
<dbReference type="eggNOG" id="KOG0583">
    <property type="taxonomic scope" value="Eukaryota"/>
</dbReference>
<sequence length="339" mass="38264">MDKLLHQRGSTPTEETGTGHKQLGRYVQLGVLGSGTYGLVIRARDTGDPDAQDVAIKLLPRGGFVKEYRRYVMREVMHHGGLKHPFIVDLKEVFLTPEYLAIVMEYAQGGNLHRFLRERCLHNRLTEDQARWIFQQMIVGLDFCHRMGVANRDLKLENLLLDQDQSSGNPLLKICDFGYSKHDLSSTANTRLGTPVYMAPEVIFINSKYDAKKADVWSCGIILYAMVYGYYPFNPADPKLPQKMTEGSIAYPPGVPVSHECKDMIQGVLNPNPEKRVGLDDIFQHAWFVKDLPPGALGMNDWYMDNADSLQDRLELVQTIVETASAAGHEGEPMLQCFF</sequence>
<evidence type="ECO:0000313" key="10">
    <source>
        <dbReference type="Proteomes" id="UP000008141"/>
    </source>
</evidence>
<dbReference type="PROSITE" id="PS00107">
    <property type="entry name" value="PROTEIN_KINASE_ATP"/>
    <property type="match status" value="1"/>
</dbReference>
<evidence type="ECO:0000256" key="1">
    <source>
        <dbReference type="ARBA" id="ARBA00022527"/>
    </source>
</evidence>
<protein>
    <recommendedName>
        <fullName evidence="8">Protein kinase domain-containing protein</fullName>
    </recommendedName>
</protein>
<dbReference type="PANTHER" id="PTHR24346">
    <property type="entry name" value="MAP/MICROTUBULE AFFINITY-REGULATING KINASE"/>
    <property type="match status" value="1"/>
</dbReference>
<dbReference type="AlphaFoldDB" id="E1ZCI2"/>
<dbReference type="EMBL" id="GL433842">
    <property type="protein sequence ID" value="EFN56248.1"/>
    <property type="molecule type" value="Genomic_DNA"/>
</dbReference>
<feature type="domain" description="Protein kinase" evidence="8">
    <location>
        <begin position="26"/>
        <end position="288"/>
    </location>
</feature>
<evidence type="ECO:0000313" key="9">
    <source>
        <dbReference type="EMBL" id="EFN56248.1"/>
    </source>
</evidence>
<evidence type="ECO:0000256" key="2">
    <source>
        <dbReference type="ARBA" id="ARBA00022679"/>
    </source>
</evidence>
<dbReference type="KEGG" id="cvr:CHLNCDRAFT_145069"/>
<keyword evidence="10" id="KW-1185">Reference proteome</keyword>
<feature type="region of interest" description="Disordered" evidence="7">
    <location>
        <begin position="1"/>
        <end position="20"/>
    </location>
</feature>
<evidence type="ECO:0000256" key="4">
    <source>
        <dbReference type="ARBA" id="ARBA00022777"/>
    </source>
</evidence>
<dbReference type="GO" id="GO:0005737">
    <property type="term" value="C:cytoplasm"/>
    <property type="evidence" value="ECO:0007669"/>
    <property type="project" value="TreeGrafter"/>
</dbReference>
<dbReference type="InterPro" id="IPR011009">
    <property type="entry name" value="Kinase-like_dom_sf"/>
</dbReference>
<name>E1ZCI2_CHLVA</name>
<dbReference type="GO" id="GO:0005524">
    <property type="term" value="F:ATP binding"/>
    <property type="evidence" value="ECO:0007669"/>
    <property type="project" value="UniProtKB-UniRule"/>
</dbReference>
<dbReference type="OrthoDB" id="503873at2759"/>
<evidence type="ECO:0000256" key="7">
    <source>
        <dbReference type="SAM" id="MobiDB-lite"/>
    </source>
</evidence>
<evidence type="ECO:0000259" key="8">
    <source>
        <dbReference type="PROSITE" id="PS50011"/>
    </source>
</evidence>
<dbReference type="GO" id="GO:0004674">
    <property type="term" value="F:protein serine/threonine kinase activity"/>
    <property type="evidence" value="ECO:0007669"/>
    <property type="project" value="UniProtKB-KW"/>
</dbReference>
<organism evidence="10">
    <name type="scientific">Chlorella variabilis</name>
    <name type="common">Green alga</name>
    <dbReference type="NCBI Taxonomy" id="554065"/>
    <lineage>
        <taxon>Eukaryota</taxon>
        <taxon>Viridiplantae</taxon>
        <taxon>Chlorophyta</taxon>
        <taxon>core chlorophytes</taxon>
        <taxon>Trebouxiophyceae</taxon>
        <taxon>Chlorellales</taxon>
        <taxon>Chlorellaceae</taxon>
        <taxon>Chlorella clade</taxon>
        <taxon>Chlorella</taxon>
    </lineage>
</organism>
<dbReference type="InterPro" id="IPR017441">
    <property type="entry name" value="Protein_kinase_ATP_BS"/>
</dbReference>
<dbReference type="GeneID" id="17355591"/>
<keyword evidence="1" id="KW-0723">Serine/threonine-protein kinase</keyword>
<dbReference type="InParanoid" id="E1ZCI2"/>
<dbReference type="Gene3D" id="1.10.510.10">
    <property type="entry name" value="Transferase(Phosphotransferase) domain 1"/>
    <property type="match status" value="1"/>
</dbReference>
<keyword evidence="4" id="KW-0418">Kinase</keyword>
<dbReference type="GO" id="GO:0035556">
    <property type="term" value="P:intracellular signal transduction"/>
    <property type="evidence" value="ECO:0007669"/>
    <property type="project" value="TreeGrafter"/>
</dbReference>
<keyword evidence="3 6" id="KW-0547">Nucleotide-binding</keyword>
<dbReference type="Pfam" id="PF00069">
    <property type="entry name" value="Pkinase"/>
    <property type="match status" value="1"/>
</dbReference>
<reference evidence="9 10" key="1">
    <citation type="journal article" date="2010" name="Plant Cell">
        <title>The Chlorella variabilis NC64A genome reveals adaptation to photosymbiosis, coevolution with viruses, and cryptic sex.</title>
        <authorList>
            <person name="Blanc G."/>
            <person name="Duncan G."/>
            <person name="Agarkova I."/>
            <person name="Borodovsky M."/>
            <person name="Gurnon J."/>
            <person name="Kuo A."/>
            <person name="Lindquist E."/>
            <person name="Lucas S."/>
            <person name="Pangilinan J."/>
            <person name="Polle J."/>
            <person name="Salamov A."/>
            <person name="Terry A."/>
            <person name="Yamada T."/>
            <person name="Dunigan D.D."/>
            <person name="Grigoriev I.V."/>
            <person name="Claverie J.M."/>
            <person name="Van Etten J.L."/>
        </authorList>
    </citation>
    <scope>NUCLEOTIDE SEQUENCE [LARGE SCALE GENOMIC DNA]</scope>
    <source>
        <strain evidence="9 10">NC64A</strain>
    </source>
</reference>
<dbReference type="OMA" id="TEECIDM"/>
<evidence type="ECO:0000256" key="3">
    <source>
        <dbReference type="ARBA" id="ARBA00022741"/>
    </source>
</evidence>
<keyword evidence="5 6" id="KW-0067">ATP-binding</keyword>
<accession>E1ZCI2</accession>
<gene>
    <name evidence="9" type="ORF">CHLNCDRAFT_145069</name>
</gene>
<dbReference type="SMART" id="SM00220">
    <property type="entry name" value="S_TKc"/>
    <property type="match status" value="1"/>
</dbReference>
<feature type="binding site" evidence="6">
    <location>
        <position position="57"/>
    </location>
    <ligand>
        <name>ATP</name>
        <dbReference type="ChEBI" id="CHEBI:30616"/>
    </ligand>
</feature>
<dbReference type="STRING" id="554065.E1ZCI2"/>
<dbReference type="SUPFAM" id="SSF56112">
    <property type="entry name" value="Protein kinase-like (PK-like)"/>
    <property type="match status" value="1"/>
</dbReference>
<evidence type="ECO:0000256" key="6">
    <source>
        <dbReference type="PROSITE-ProRule" id="PRU10141"/>
    </source>
</evidence>
<evidence type="ECO:0000256" key="5">
    <source>
        <dbReference type="ARBA" id="ARBA00022840"/>
    </source>
</evidence>
<dbReference type="PROSITE" id="PS50011">
    <property type="entry name" value="PROTEIN_KINASE_DOM"/>
    <property type="match status" value="1"/>
</dbReference>
<keyword evidence="2" id="KW-0808">Transferase</keyword>